<dbReference type="GO" id="GO:0016020">
    <property type="term" value="C:membrane"/>
    <property type="evidence" value="ECO:0007669"/>
    <property type="project" value="UniProtKB-SubCell"/>
</dbReference>
<feature type="transmembrane region" description="Helical" evidence="8">
    <location>
        <begin position="89"/>
        <end position="113"/>
    </location>
</feature>
<evidence type="ECO:0000256" key="6">
    <source>
        <dbReference type="ARBA" id="ARBA00023136"/>
    </source>
</evidence>
<feature type="transmembrane region" description="Helical" evidence="8">
    <location>
        <begin position="296"/>
        <end position="318"/>
    </location>
</feature>
<evidence type="ECO:0000313" key="10">
    <source>
        <dbReference type="EMBL" id="QCD54339.1"/>
    </source>
</evidence>
<keyword evidence="6 8" id="KW-0472">Membrane</keyword>
<dbReference type="KEGG" id="shaw:CEB94_05370"/>
<feature type="transmembrane region" description="Helical" evidence="8">
    <location>
        <begin position="185"/>
        <end position="204"/>
    </location>
</feature>
<feature type="transmembrane region" description="Helical" evidence="8">
    <location>
        <begin position="119"/>
        <end position="138"/>
    </location>
</feature>
<evidence type="ECO:0000256" key="5">
    <source>
        <dbReference type="ARBA" id="ARBA00022989"/>
    </source>
</evidence>
<proteinExistence type="inferred from homology"/>
<comment type="similarity">
    <text evidence="2">Belongs to the monovalent cation:proton antiporter 2 (CPA2) transporter (TC 2.A.37) family.</text>
</comment>
<evidence type="ECO:0000259" key="9">
    <source>
        <dbReference type="Pfam" id="PF00999"/>
    </source>
</evidence>
<dbReference type="Proteomes" id="UP000495940">
    <property type="component" value="Chromosome"/>
</dbReference>
<keyword evidence="4 8" id="KW-0812">Transmembrane</keyword>
<dbReference type="EMBL" id="CP021978">
    <property type="protein sequence ID" value="QCD54339.1"/>
    <property type="molecule type" value="Genomic_DNA"/>
</dbReference>
<sequence>MGHADSLLAMGGAFLAAAFLARLGGRIGLPTIPLFMLAGILLGPHTPGLVIVQDAHDFEMLSALGLVLLLFYLGLEFHLDDLKSGGRRLLTAGGIYLLLNVGAGLGFGFALGWGVREALVLAGVLGISSSAIVTKILIDLGRIGRPETRLILGVIVVEDIFLALYLAALQPVISGAQGVGDMVLQGAKAFGFLLLLAAAARYGTKLVGRLIATRDNELLVISFLGAAVLVAGVAEVLGVADAIGAFMVGLILAGTPSGPRIRELVHPLRDAFAAIFFFAFGLSIDPGDVVSVAGPVAAAAALTLVMNVLAGLLVARVYRYGIETAAEIATTLVARGEFALILAAMAAGAGLDARLAPFIAGYVLVLAVLGPIAAGHAPLLARALRAGQDLLPRPTAPAYDNEPEGAGSPSAPRHAEAER</sequence>
<evidence type="ECO:0000256" key="4">
    <source>
        <dbReference type="ARBA" id="ARBA00022692"/>
    </source>
</evidence>
<feature type="region of interest" description="Disordered" evidence="7">
    <location>
        <begin position="392"/>
        <end position="419"/>
    </location>
</feature>
<feature type="transmembrane region" description="Helical" evidence="8">
    <location>
        <begin position="216"/>
        <end position="233"/>
    </location>
</feature>
<dbReference type="InterPro" id="IPR038770">
    <property type="entry name" value="Na+/solute_symporter_sf"/>
</dbReference>
<feature type="transmembrane region" description="Helical" evidence="8">
    <location>
        <begin position="58"/>
        <end position="77"/>
    </location>
</feature>
<reference evidence="10 11" key="1">
    <citation type="submission" date="2017-06" db="EMBL/GenBank/DDBJ databases">
        <title>Complete Genome Sequence of Streptomyces hawaiiensis NRRL 15010 and insights into acyldepsipeptides biosynthesis.</title>
        <authorList>
            <person name="Mariita R.M."/>
            <person name="Sello J.K."/>
        </authorList>
    </citation>
    <scope>NUCLEOTIDE SEQUENCE [LARGE SCALE GENOMIC DNA]</scope>
    <source>
        <strain evidence="10 11">ATCC 12236</strain>
    </source>
</reference>
<keyword evidence="11" id="KW-1185">Reference proteome</keyword>
<dbReference type="AlphaFoldDB" id="A0A6G5R938"/>
<evidence type="ECO:0000256" key="1">
    <source>
        <dbReference type="ARBA" id="ARBA00004141"/>
    </source>
</evidence>
<feature type="domain" description="Cation/H+ exchanger transmembrane" evidence="9">
    <location>
        <begin position="16"/>
        <end position="372"/>
    </location>
</feature>
<evidence type="ECO:0000313" key="11">
    <source>
        <dbReference type="Proteomes" id="UP000495940"/>
    </source>
</evidence>
<name>A0A6G5R938_9ACTN</name>
<evidence type="ECO:0000256" key="8">
    <source>
        <dbReference type="SAM" id="Phobius"/>
    </source>
</evidence>
<evidence type="ECO:0000256" key="7">
    <source>
        <dbReference type="SAM" id="MobiDB-lite"/>
    </source>
</evidence>
<dbReference type="PANTHER" id="PTHR42751:SF4">
    <property type="entry name" value="K(+)_H(+) ANTIPORTER SUBUNIT KHTU"/>
    <property type="match status" value="1"/>
</dbReference>
<protein>
    <submittedName>
        <fullName evidence="10">Cation/H(+) antiporter</fullName>
    </submittedName>
</protein>
<comment type="subcellular location">
    <subcellularLocation>
        <location evidence="1">Membrane</location>
        <topology evidence="1">Multi-pass membrane protein</topology>
    </subcellularLocation>
</comment>
<keyword evidence="5 8" id="KW-1133">Transmembrane helix</keyword>
<feature type="transmembrane region" description="Helical" evidence="8">
    <location>
        <begin position="325"/>
        <end position="347"/>
    </location>
</feature>
<dbReference type="Gene3D" id="1.20.1530.20">
    <property type="match status" value="1"/>
</dbReference>
<dbReference type="InterPro" id="IPR006153">
    <property type="entry name" value="Cation/H_exchanger_TM"/>
</dbReference>
<accession>A0A6G5R938</accession>
<organism evidence="10 11">
    <name type="scientific">Streptomyces hawaiiensis</name>
    <dbReference type="NCBI Taxonomy" id="67305"/>
    <lineage>
        <taxon>Bacteria</taxon>
        <taxon>Bacillati</taxon>
        <taxon>Actinomycetota</taxon>
        <taxon>Actinomycetes</taxon>
        <taxon>Kitasatosporales</taxon>
        <taxon>Streptomycetaceae</taxon>
        <taxon>Streptomyces</taxon>
    </lineage>
</organism>
<feature type="transmembrane region" description="Helical" evidence="8">
    <location>
        <begin position="6"/>
        <end position="25"/>
    </location>
</feature>
<dbReference type="RefSeq" id="WP_175431043.1">
    <property type="nucleotide sequence ID" value="NZ_CP021978.1"/>
</dbReference>
<dbReference type="Pfam" id="PF00999">
    <property type="entry name" value="Na_H_Exchanger"/>
    <property type="match status" value="1"/>
</dbReference>
<evidence type="ECO:0000256" key="3">
    <source>
        <dbReference type="ARBA" id="ARBA00022448"/>
    </source>
</evidence>
<dbReference type="GO" id="GO:1902600">
    <property type="term" value="P:proton transmembrane transport"/>
    <property type="evidence" value="ECO:0007669"/>
    <property type="project" value="InterPro"/>
</dbReference>
<gene>
    <name evidence="10" type="ORF">CEB94_05370</name>
</gene>
<keyword evidence="3" id="KW-0813">Transport</keyword>
<feature type="transmembrane region" description="Helical" evidence="8">
    <location>
        <begin position="150"/>
        <end position="173"/>
    </location>
</feature>
<dbReference type="GO" id="GO:0015297">
    <property type="term" value="F:antiporter activity"/>
    <property type="evidence" value="ECO:0007669"/>
    <property type="project" value="InterPro"/>
</dbReference>
<feature type="transmembrane region" description="Helical" evidence="8">
    <location>
        <begin position="359"/>
        <end position="381"/>
    </location>
</feature>
<dbReference type="PANTHER" id="PTHR42751">
    <property type="entry name" value="SODIUM/HYDROGEN EXCHANGER FAMILY/TRKA DOMAIN PROTEIN"/>
    <property type="match status" value="1"/>
</dbReference>
<evidence type="ECO:0000256" key="2">
    <source>
        <dbReference type="ARBA" id="ARBA00005551"/>
    </source>
</evidence>